<evidence type="ECO:0000256" key="1">
    <source>
        <dbReference type="SAM" id="MobiDB-lite"/>
    </source>
</evidence>
<keyword evidence="3" id="KW-1185">Reference proteome</keyword>
<comment type="caution">
    <text evidence="2">The sequence shown here is derived from an EMBL/GenBank/DDBJ whole genome shotgun (WGS) entry which is preliminary data.</text>
</comment>
<evidence type="ECO:0000313" key="2">
    <source>
        <dbReference type="EMBL" id="RKT79019.1"/>
    </source>
</evidence>
<organism evidence="2 3">
    <name type="scientific">Terracoccus luteus</name>
    <dbReference type="NCBI Taxonomy" id="53356"/>
    <lineage>
        <taxon>Bacteria</taxon>
        <taxon>Bacillati</taxon>
        <taxon>Actinomycetota</taxon>
        <taxon>Actinomycetes</taxon>
        <taxon>Micrococcales</taxon>
        <taxon>Intrasporangiaceae</taxon>
        <taxon>Terracoccus</taxon>
    </lineage>
</organism>
<feature type="compositionally biased region" description="Basic and acidic residues" evidence="1">
    <location>
        <begin position="73"/>
        <end position="86"/>
    </location>
</feature>
<gene>
    <name evidence="2" type="ORF">DFJ68_2474</name>
</gene>
<protein>
    <submittedName>
        <fullName evidence="2">Uncharacterized protein</fullName>
    </submittedName>
</protein>
<reference evidence="2 3" key="1">
    <citation type="submission" date="2018-10" db="EMBL/GenBank/DDBJ databases">
        <title>Sequencing the genomes of 1000 actinobacteria strains.</title>
        <authorList>
            <person name="Klenk H.-P."/>
        </authorList>
    </citation>
    <scope>NUCLEOTIDE SEQUENCE [LARGE SCALE GENOMIC DNA]</scope>
    <source>
        <strain evidence="2 3">DSM 44267</strain>
    </source>
</reference>
<sequence>MAKPRAIPRFLTRRGHDLTVEDERGRRHQVTIEKVDAEPDDGVRVTKDDGAFAFGYCKSCDWTGPARRAREKARKDATAHQDDCPKKGKVRIGVSDDDLR</sequence>
<dbReference type="RefSeq" id="WP_211333356.1">
    <property type="nucleotide sequence ID" value="NZ_RBXT01000001.1"/>
</dbReference>
<feature type="region of interest" description="Disordered" evidence="1">
    <location>
        <begin position="71"/>
        <end position="100"/>
    </location>
</feature>
<accession>A0A495Y0B0</accession>
<dbReference type="Proteomes" id="UP000278440">
    <property type="component" value="Unassembled WGS sequence"/>
</dbReference>
<dbReference type="EMBL" id="RBXT01000001">
    <property type="protein sequence ID" value="RKT79019.1"/>
    <property type="molecule type" value="Genomic_DNA"/>
</dbReference>
<dbReference type="AlphaFoldDB" id="A0A495Y0B0"/>
<evidence type="ECO:0000313" key="3">
    <source>
        <dbReference type="Proteomes" id="UP000278440"/>
    </source>
</evidence>
<proteinExistence type="predicted"/>
<name>A0A495Y0B0_9MICO</name>